<evidence type="ECO:0000259" key="1">
    <source>
        <dbReference type="PROSITE" id="PS50188"/>
    </source>
</evidence>
<reference evidence="2 5" key="1">
    <citation type="journal article" date="2018" name="Gigascience">
        <title>Genomes of trombidid mites reveal novel predicted allergens and laterally-transferred genes associated with secondary metabolism.</title>
        <authorList>
            <person name="Dong X."/>
            <person name="Chaisiri K."/>
            <person name="Xia D."/>
            <person name="Armstrong S.D."/>
            <person name="Fang Y."/>
            <person name="Donnelly M.J."/>
            <person name="Kadowaki T."/>
            <person name="McGarry J.W."/>
            <person name="Darby A.C."/>
            <person name="Makepeace B.L."/>
        </authorList>
    </citation>
    <scope>NUCLEOTIDE SEQUENCE [LARGE SCALE GENOMIC DNA]</scope>
    <source>
        <strain evidence="2">UoL-WK</strain>
    </source>
</reference>
<dbReference type="SUPFAM" id="SSF49899">
    <property type="entry name" value="Concanavalin A-like lectins/glucanases"/>
    <property type="match status" value="1"/>
</dbReference>
<comment type="caution">
    <text evidence="2">The sequence shown here is derived from an EMBL/GenBank/DDBJ whole genome shotgun (WGS) entry which is preliminary data.</text>
</comment>
<accession>A0A3S3Q0B8</accession>
<organism evidence="2 5">
    <name type="scientific">Dinothrombium tinctorium</name>
    <dbReference type="NCBI Taxonomy" id="1965070"/>
    <lineage>
        <taxon>Eukaryota</taxon>
        <taxon>Metazoa</taxon>
        <taxon>Ecdysozoa</taxon>
        <taxon>Arthropoda</taxon>
        <taxon>Chelicerata</taxon>
        <taxon>Arachnida</taxon>
        <taxon>Acari</taxon>
        <taxon>Acariformes</taxon>
        <taxon>Trombidiformes</taxon>
        <taxon>Prostigmata</taxon>
        <taxon>Anystina</taxon>
        <taxon>Parasitengona</taxon>
        <taxon>Trombidioidea</taxon>
        <taxon>Trombidiidae</taxon>
        <taxon>Dinothrombium</taxon>
    </lineage>
</organism>
<dbReference type="PROSITE" id="PS50188">
    <property type="entry name" value="B302_SPRY"/>
    <property type="match status" value="1"/>
</dbReference>
<dbReference type="InterPro" id="IPR043136">
    <property type="entry name" value="B30.2/SPRY_sf"/>
</dbReference>
<sequence>MAWICEQHENINAEGTKVTVTDEEHLNQVRDLNAYFKIETGGFENGKHYFEFNFDLQSGSAFVGVTKENCFSPGNSLRALMYGGYLSDGGGLLVDCFGEPIVSQDKVGILLDLTENHLKMYVFHNDHPLGLAFHIAKPYPKPLFPVVSIGGPGSASITFPEKIPTTIDRTCICYTGIEGDWRIERCEKSGDLISNFTDTWKRFTLKVLKSGSRMYRTPNDETAEEKDSFDLLFHLGNLMFYSMKKQNGKWNVESTGIACGVLKAAIVRDAINAEMFLSEFFENFLDFSVNDDKLVLIANTEMIMILKRIVPIAPEPYTGNPCE</sequence>
<dbReference type="EMBL" id="NCKU01007820">
    <property type="protein sequence ID" value="RWS02360.1"/>
    <property type="molecule type" value="Genomic_DNA"/>
</dbReference>
<reference evidence="2" key="2">
    <citation type="submission" date="2018-11" db="EMBL/GenBank/DDBJ databases">
        <title>Trombidioid mite genomics.</title>
        <authorList>
            <person name="Dong X."/>
        </authorList>
    </citation>
    <scope>NUCLEOTIDE SEQUENCE</scope>
    <source>
        <strain evidence="2">UoL-WK</strain>
    </source>
</reference>
<feature type="domain" description="B30.2/SPRY" evidence="1">
    <location>
        <begin position="1"/>
        <end position="164"/>
    </location>
</feature>
<evidence type="ECO:0000313" key="4">
    <source>
        <dbReference type="EMBL" id="RWS03446.1"/>
    </source>
</evidence>
<dbReference type="InterPro" id="IPR003877">
    <property type="entry name" value="SPRY_dom"/>
</dbReference>
<dbReference type="AlphaFoldDB" id="A0A3S3Q0B8"/>
<evidence type="ECO:0000313" key="2">
    <source>
        <dbReference type="EMBL" id="RWS01035.1"/>
    </source>
</evidence>
<dbReference type="EMBL" id="NCKU01006495">
    <property type="protein sequence ID" value="RWS03446.1"/>
    <property type="molecule type" value="Genomic_DNA"/>
</dbReference>
<dbReference type="InterPro" id="IPR001870">
    <property type="entry name" value="B30.2/SPRY"/>
</dbReference>
<evidence type="ECO:0000313" key="3">
    <source>
        <dbReference type="EMBL" id="RWS02360.1"/>
    </source>
</evidence>
<gene>
    <name evidence="4" type="ORF">B4U79_16510</name>
    <name evidence="3" type="ORF">B4U79_16626</name>
    <name evidence="2" type="ORF">B4U79_16777</name>
</gene>
<name>A0A3S3Q0B8_9ACAR</name>
<proteinExistence type="predicted"/>
<dbReference type="Pfam" id="PF00622">
    <property type="entry name" value="SPRY"/>
    <property type="match status" value="1"/>
</dbReference>
<keyword evidence="5" id="KW-1185">Reference proteome</keyword>
<dbReference type="Proteomes" id="UP000285301">
    <property type="component" value="Unassembled WGS sequence"/>
</dbReference>
<dbReference type="InterPro" id="IPR013320">
    <property type="entry name" value="ConA-like_dom_sf"/>
</dbReference>
<evidence type="ECO:0000313" key="5">
    <source>
        <dbReference type="Proteomes" id="UP000285301"/>
    </source>
</evidence>
<dbReference type="CDD" id="cd11709">
    <property type="entry name" value="SPRY"/>
    <property type="match status" value="1"/>
</dbReference>
<dbReference type="Gene3D" id="2.60.120.920">
    <property type="match status" value="1"/>
</dbReference>
<protein>
    <recommendedName>
        <fullName evidence="1">B30.2/SPRY domain-containing protein</fullName>
    </recommendedName>
</protein>
<dbReference type="EMBL" id="NCKU01009971">
    <property type="protein sequence ID" value="RWS01035.1"/>
    <property type="molecule type" value="Genomic_DNA"/>
</dbReference>